<feature type="compositionally biased region" description="Basic residues" evidence="1">
    <location>
        <begin position="110"/>
        <end position="122"/>
    </location>
</feature>
<organism evidence="3">
    <name type="scientific">Perkinsus marinus (strain ATCC 50983 / TXsc)</name>
    <dbReference type="NCBI Taxonomy" id="423536"/>
    <lineage>
        <taxon>Eukaryota</taxon>
        <taxon>Sar</taxon>
        <taxon>Alveolata</taxon>
        <taxon>Perkinsozoa</taxon>
        <taxon>Perkinsea</taxon>
        <taxon>Perkinsida</taxon>
        <taxon>Perkinsidae</taxon>
        <taxon>Perkinsus</taxon>
    </lineage>
</organism>
<keyword evidence="3" id="KW-1185">Reference proteome</keyword>
<feature type="compositionally biased region" description="Acidic residues" evidence="1">
    <location>
        <begin position="59"/>
        <end position="77"/>
    </location>
</feature>
<dbReference type="OrthoDB" id="10259640at2759"/>
<dbReference type="Proteomes" id="UP000007800">
    <property type="component" value="Unassembled WGS sequence"/>
</dbReference>
<protein>
    <submittedName>
        <fullName evidence="2">Anti-silencing protein, putative</fullName>
    </submittedName>
</protein>
<evidence type="ECO:0000256" key="1">
    <source>
        <dbReference type="SAM" id="MobiDB-lite"/>
    </source>
</evidence>
<dbReference type="EMBL" id="GG677267">
    <property type="protein sequence ID" value="EER10660.1"/>
    <property type="molecule type" value="Genomic_DNA"/>
</dbReference>
<dbReference type="AlphaFoldDB" id="C5KXY3"/>
<feature type="compositionally biased region" description="Basic and acidic residues" evidence="1">
    <location>
        <begin position="158"/>
        <end position="175"/>
    </location>
</feature>
<dbReference type="InParanoid" id="C5KXY3"/>
<proteinExistence type="predicted"/>
<evidence type="ECO:0000313" key="2">
    <source>
        <dbReference type="EMBL" id="EER10660.1"/>
    </source>
</evidence>
<sequence>VTVNKESDVSAVEEEPATQAEARARDAVKRGRLRVRKDGTMYVRGTGGLGKNQHMTFDESGDEGSDNEEDEDADEESAAAAKQAFIESMRQKVEEREEEDKRLMKEKVREKHRKIKEKLRRKKGDDADEEDEDMGAVLASPDDHDENGEDEGSSLEPSPKRQRGEVADLEEEALK</sequence>
<feature type="compositionally biased region" description="Basic and acidic residues" evidence="1">
    <location>
        <begin position="89"/>
        <end position="109"/>
    </location>
</feature>
<evidence type="ECO:0000313" key="3">
    <source>
        <dbReference type="Proteomes" id="UP000007800"/>
    </source>
</evidence>
<dbReference type="RefSeq" id="XP_002778865.1">
    <property type="nucleotide sequence ID" value="XM_002778819.1"/>
</dbReference>
<name>C5KXY3_PERM5</name>
<feature type="region of interest" description="Disordered" evidence="1">
    <location>
        <begin position="1"/>
        <end position="175"/>
    </location>
</feature>
<reference evidence="2 3" key="1">
    <citation type="submission" date="2008-07" db="EMBL/GenBank/DDBJ databases">
        <authorList>
            <person name="El-Sayed N."/>
            <person name="Caler E."/>
            <person name="Inman J."/>
            <person name="Amedeo P."/>
            <person name="Hass B."/>
            <person name="Wortman J."/>
        </authorList>
    </citation>
    <scope>NUCLEOTIDE SEQUENCE [LARGE SCALE GENOMIC DNA]</scope>
    <source>
        <strain evidence="3">ATCC 50983 / TXsc</strain>
    </source>
</reference>
<feature type="non-terminal residue" evidence="2">
    <location>
        <position position="175"/>
    </location>
</feature>
<dbReference type="GeneID" id="9038883"/>
<feature type="compositionally biased region" description="Acidic residues" evidence="1">
    <location>
        <begin position="143"/>
        <end position="153"/>
    </location>
</feature>
<feature type="non-terminal residue" evidence="2">
    <location>
        <position position="1"/>
    </location>
</feature>
<gene>
    <name evidence="2" type="ORF">Pmar_PMAR017044</name>
</gene>
<accession>C5KXY3</accession>